<keyword evidence="13" id="KW-1185">Reference proteome</keyword>
<dbReference type="InterPro" id="IPR001173">
    <property type="entry name" value="Glyco_trans_2-like"/>
</dbReference>
<accession>A0A1H1JYB4</accession>
<dbReference type="PANTHER" id="PTHR48090:SF1">
    <property type="entry name" value="PROPHAGE BACTOPRENOL GLUCOSYL TRANSFERASE HOMOLOG"/>
    <property type="match status" value="1"/>
</dbReference>
<evidence type="ECO:0000313" key="12">
    <source>
        <dbReference type="EMBL" id="SDR55041.1"/>
    </source>
</evidence>
<feature type="transmembrane region" description="Helical" evidence="10">
    <location>
        <begin position="247"/>
        <end position="268"/>
    </location>
</feature>
<evidence type="ECO:0000256" key="10">
    <source>
        <dbReference type="SAM" id="Phobius"/>
    </source>
</evidence>
<dbReference type="InterPro" id="IPR029044">
    <property type="entry name" value="Nucleotide-diphossugar_trans"/>
</dbReference>
<evidence type="ECO:0000256" key="8">
    <source>
        <dbReference type="ARBA" id="ARBA00038152"/>
    </source>
</evidence>
<comment type="subcellular location">
    <subcellularLocation>
        <location evidence="1">Cell membrane</location>
        <topology evidence="1">Multi-pass membrane protein</topology>
    </subcellularLocation>
</comment>
<dbReference type="EMBL" id="FNKX01000002">
    <property type="protein sequence ID" value="SDR55041.1"/>
    <property type="molecule type" value="Genomic_DNA"/>
</dbReference>
<dbReference type="InterPro" id="IPR050256">
    <property type="entry name" value="Glycosyltransferase_2"/>
</dbReference>
<evidence type="ECO:0000313" key="13">
    <source>
        <dbReference type="Proteomes" id="UP000199365"/>
    </source>
</evidence>
<feature type="compositionally biased region" description="Basic and acidic residues" evidence="9">
    <location>
        <begin position="353"/>
        <end position="376"/>
    </location>
</feature>
<dbReference type="Gene3D" id="3.90.550.10">
    <property type="entry name" value="Spore Coat Polysaccharide Biosynthesis Protein SpsA, Chain A"/>
    <property type="match status" value="1"/>
</dbReference>
<dbReference type="SUPFAM" id="SSF53448">
    <property type="entry name" value="Nucleotide-diphospho-sugar transferases"/>
    <property type="match status" value="1"/>
</dbReference>
<evidence type="ECO:0000256" key="2">
    <source>
        <dbReference type="ARBA" id="ARBA00022475"/>
    </source>
</evidence>
<dbReference type="PANTHER" id="PTHR48090">
    <property type="entry name" value="UNDECAPRENYL-PHOSPHATE 4-DEOXY-4-FORMAMIDO-L-ARABINOSE TRANSFERASE-RELATED"/>
    <property type="match status" value="1"/>
</dbReference>
<evidence type="ECO:0000256" key="1">
    <source>
        <dbReference type="ARBA" id="ARBA00004651"/>
    </source>
</evidence>
<reference evidence="13" key="1">
    <citation type="submission" date="2016-10" db="EMBL/GenBank/DDBJ databases">
        <authorList>
            <person name="Varghese N."/>
            <person name="Submissions S."/>
        </authorList>
    </citation>
    <scope>NUCLEOTIDE SEQUENCE [LARGE SCALE GENOMIC DNA]</scope>
    <source>
        <strain evidence="13">DUS833</strain>
    </source>
</reference>
<evidence type="ECO:0000256" key="3">
    <source>
        <dbReference type="ARBA" id="ARBA00022676"/>
    </source>
</evidence>
<dbReference type="FunFam" id="3.90.550.10:FF:000079">
    <property type="entry name" value="Probable glycosyl transferase"/>
    <property type="match status" value="1"/>
</dbReference>
<keyword evidence="7 10" id="KW-0472">Membrane</keyword>
<comment type="similarity">
    <text evidence="8">Belongs to the glycosyltransferase 2 family. GtrB subfamily.</text>
</comment>
<dbReference type="Pfam" id="PF00535">
    <property type="entry name" value="Glycos_transf_2"/>
    <property type="match status" value="1"/>
</dbReference>
<evidence type="ECO:0000256" key="4">
    <source>
        <dbReference type="ARBA" id="ARBA00022679"/>
    </source>
</evidence>
<organism evidence="12 13">
    <name type="scientific">Paraburkholderia tuberum</name>
    <dbReference type="NCBI Taxonomy" id="157910"/>
    <lineage>
        <taxon>Bacteria</taxon>
        <taxon>Pseudomonadati</taxon>
        <taxon>Pseudomonadota</taxon>
        <taxon>Betaproteobacteria</taxon>
        <taxon>Burkholderiales</taxon>
        <taxon>Burkholderiaceae</taxon>
        <taxon>Paraburkholderia</taxon>
    </lineage>
</organism>
<dbReference type="GO" id="GO:0005886">
    <property type="term" value="C:plasma membrane"/>
    <property type="evidence" value="ECO:0007669"/>
    <property type="project" value="UniProtKB-SubCell"/>
</dbReference>
<feature type="region of interest" description="Disordered" evidence="9">
    <location>
        <begin position="353"/>
        <end position="398"/>
    </location>
</feature>
<dbReference type="CDD" id="cd04187">
    <property type="entry name" value="DPM1_like_bac"/>
    <property type="match status" value="1"/>
</dbReference>
<keyword evidence="2" id="KW-1003">Cell membrane</keyword>
<feature type="transmembrane region" description="Helical" evidence="10">
    <location>
        <begin position="280"/>
        <end position="305"/>
    </location>
</feature>
<keyword evidence="5 10" id="KW-0812">Transmembrane</keyword>
<evidence type="ECO:0000256" key="9">
    <source>
        <dbReference type="SAM" id="MobiDB-lite"/>
    </source>
</evidence>
<evidence type="ECO:0000256" key="7">
    <source>
        <dbReference type="ARBA" id="ARBA00023136"/>
    </source>
</evidence>
<feature type="domain" description="Glycosyltransferase 2-like" evidence="11">
    <location>
        <begin position="22"/>
        <end position="186"/>
    </location>
</feature>
<proteinExistence type="inferred from homology"/>
<dbReference type="AlphaFoldDB" id="A0A1H1JYB4"/>
<name>A0A1H1JYB4_9BURK</name>
<keyword evidence="4 12" id="KW-0808">Transferase</keyword>
<feature type="compositionally biased region" description="Basic and acidic residues" evidence="9">
    <location>
        <begin position="389"/>
        <end position="398"/>
    </location>
</feature>
<protein>
    <submittedName>
        <fullName evidence="12">Glycosyltransferase involved in cell wall bisynthesis</fullName>
    </submittedName>
</protein>
<sequence length="398" mass="44532">MNTMSSVNIRDLSKRPRVPLISIIAPFHNERDAVNLFFTQIRNVIAPLHAFHFEIVCINDGSQDGTLDQLLAAAAEDARIRVLDLTRNFGKEAALTAGLDEARGDAVIVIDADLQDPPELIPDMIQCWQDGAPVVLARRAHRSCDSFAKRVTASLFYRVHNALSNVKIPPNVGDFRLMDRQVVEALRRLPERRRFMKGLFAWVGFPAVTLHYERAQRSAGRSSFSGWRLWNYAIEGITGFSTIPLRAWTYVGALIAMLAFLYGGFMVVRTLLFGNPVPGYASLFSAVLFIGGIQFVGIGVIGEYIGRIYDESKQRPIYLVRQRYCAAQTVRDARLVEGAHGFQRKKRISRTFRRDGRSAHPPARKDVAWGDTRSDAVARSPSASGSLRRVPDEMATEK</sequence>
<evidence type="ECO:0000256" key="6">
    <source>
        <dbReference type="ARBA" id="ARBA00022989"/>
    </source>
</evidence>
<dbReference type="Proteomes" id="UP000199365">
    <property type="component" value="Unassembled WGS sequence"/>
</dbReference>
<keyword evidence="6 10" id="KW-1133">Transmembrane helix</keyword>
<keyword evidence="3" id="KW-0328">Glycosyltransferase</keyword>
<dbReference type="STRING" id="157910.SAMN05445850_5990"/>
<gene>
    <name evidence="12" type="ORF">SAMN05445850_5990</name>
</gene>
<evidence type="ECO:0000256" key="5">
    <source>
        <dbReference type="ARBA" id="ARBA00022692"/>
    </source>
</evidence>
<dbReference type="GO" id="GO:0016757">
    <property type="term" value="F:glycosyltransferase activity"/>
    <property type="evidence" value="ECO:0007669"/>
    <property type="project" value="UniProtKB-KW"/>
</dbReference>
<evidence type="ECO:0000259" key="11">
    <source>
        <dbReference type="Pfam" id="PF00535"/>
    </source>
</evidence>